<feature type="transmembrane region" description="Helical" evidence="8">
    <location>
        <begin position="120"/>
        <end position="138"/>
    </location>
</feature>
<evidence type="ECO:0000256" key="4">
    <source>
        <dbReference type="ARBA" id="ARBA00022475"/>
    </source>
</evidence>
<protein>
    <submittedName>
        <fullName evidence="10">Drug resistance transporter, EmrB/QacA subfamily</fullName>
    </submittedName>
</protein>
<comment type="subcellular location">
    <subcellularLocation>
        <location evidence="1">Cell membrane</location>
        <topology evidence="1">Multi-pass membrane protein</topology>
    </subcellularLocation>
</comment>
<keyword evidence="5 8" id="KW-0812">Transmembrane</keyword>
<keyword evidence="7 8" id="KW-0472">Membrane</keyword>
<dbReference type="EMBL" id="CP002573">
    <property type="protein sequence ID" value="AEK58843.1"/>
    <property type="molecule type" value="Genomic_DNA"/>
</dbReference>
<dbReference type="Gene3D" id="1.20.1250.20">
    <property type="entry name" value="MFS general substrate transporter like domains"/>
    <property type="match status" value="1"/>
</dbReference>
<keyword evidence="6 8" id="KW-1133">Transmembrane helix</keyword>
<dbReference type="PANTHER" id="PTHR42718">
    <property type="entry name" value="MAJOR FACILITATOR SUPERFAMILY MULTIDRUG TRANSPORTER MFSC"/>
    <property type="match status" value="1"/>
</dbReference>
<dbReference type="HOGENOM" id="CLU_000960_28_0_6"/>
<evidence type="ECO:0000256" key="8">
    <source>
        <dbReference type="SAM" id="Phobius"/>
    </source>
</evidence>
<comment type="similarity">
    <text evidence="2">Belongs to the major facilitator superfamily. EmrB family.</text>
</comment>
<dbReference type="Gene3D" id="1.20.1720.10">
    <property type="entry name" value="Multidrug resistance protein D"/>
    <property type="match status" value="1"/>
</dbReference>
<evidence type="ECO:0000313" key="11">
    <source>
        <dbReference type="Proteomes" id="UP000006135"/>
    </source>
</evidence>
<evidence type="ECO:0000256" key="1">
    <source>
        <dbReference type="ARBA" id="ARBA00004651"/>
    </source>
</evidence>
<dbReference type="AlphaFoldDB" id="F9ZR74"/>
<dbReference type="STRING" id="990288.Atc_2195"/>
<dbReference type="CDD" id="cd17503">
    <property type="entry name" value="MFS_LmrB_MDR_like"/>
    <property type="match status" value="1"/>
</dbReference>
<keyword evidence="4" id="KW-1003">Cell membrane</keyword>
<dbReference type="InterPro" id="IPR020846">
    <property type="entry name" value="MFS_dom"/>
</dbReference>
<dbReference type="Pfam" id="PF07690">
    <property type="entry name" value="MFS_1"/>
    <property type="match status" value="1"/>
</dbReference>
<dbReference type="SUPFAM" id="SSF103473">
    <property type="entry name" value="MFS general substrate transporter"/>
    <property type="match status" value="1"/>
</dbReference>
<dbReference type="PRINTS" id="PR01036">
    <property type="entry name" value="TCRTETB"/>
</dbReference>
<name>F9ZR74_ACICS</name>
<keyword evidence="11" id="KW-1185">Reference proteome</keyword>
<dbReference type="KEGG" id="acu:Atc_2195"/>
<dbReference type="GO" id="GO:0022857">
    <property type="term" value="F:transmembrane transporter activity"/>
    <property type="evidence" value="ECO:0007669"/>
    <property type="project" value="InterPro"/>
</dbReference>
<dbReference type="InterPro" id="IPR004638">
    <property type="entry name" value="EmrB-like"/>
</dbReference>
<organism evidence="10 11">
    <name type="scientific">Acidithiobacillus caldus (strain SM-1)</name>
    <dbReference type="NCBI Taxonomy" id="990288"/>
    <lineage>
        <taxon>Bacteria</taxon>
        <taxon>Pseudomonadati</taxon>
        <taxon>Pseudomonadota</taxon>
        <taxon>Acidithiobacillia</taxon>
        <taxon>Acidithiobacillales</taxon>
        <taxon>Acidithiobacillaceae</taxon>
        <taxon>Acidithiobacillus</taxon>
    </lineage>
</organism>
<evidence type="ECO:0000256" key="3">
    <source>
        <dbReference type="ARBA" id="ARBA00022448"/>
    </source>
</evidence>
<feature type="transmembrane region" description="Helical" evidence="8">
    <location>
        <begin position="23"/>
        <end position="43"/>
    </location>
</feature>
<feature type="domain" description="Major facilitator superfamily (MFS) profile" evidence="9">
    <location>
        <begin position="25"/>
        <end position="510"/>
    </location>
</feature>
<evidence type="ECO:0000256" key="5">
    <source>
        <dbReference type="ARBA" id="ARBA00022692"/>
    </source>
</evidence>
<feature type="transmembrane region" description="Helical" evidence="8">
    <location>
        <begin position="346"/>
        <end position="367"/>
    </location>
</feature>
<feature type="transmembrane region" description="Helical" evidence="8">
    <location>
        <begin position="280"/>
        <end position="304"/>
    </location>
</feature>
<dbReference type="InterPro" id="IPR036259">
    <property type="entry name" value="MFS_trans_sf"/>
</dbReference>
<evidence type="ECO:0000259" key="9">
    <source>
        <dbReference type="PROSITE" id="PS50850"/>
    </source>
</evidence>
<dbReference type="GO" id="GO:0005886">
    <property type="term" value="C:plasma membrane"/>
    <property type="evidence" value="ECO:0007669"/>
    <property type="project" value="UniProtKB-SubCell"/>
</dbReference>
<gene>
    <name evidence="10" type="ordered locus">Atc_2195</name>
</gene>
<reference evidence="10 11" key="1">
    <citation type="journal article" date="2011" name="J. Genet. Genomics">
        <title>Unraveling the Acidithiobacillus caldus complete genome and its central metabolisms for carbon assimilation.</title>
        <authorList>
            <person name="You X.Y."/>
            <person name="Guo X."/>
            <person name="Zheng H.J."/>
            <person name="Zhang M.J."/>
            <person name="Liu L.J."/>
            <person name="Zhu Y.Q."/>
            <person name="Zhu B."/>
            <person name="Wang S.Y."/>
            <person name="Zhao G.P."/>
            <person name="Poetsch A."/>
            <person name="Jiang C.Y."/>
            <person name="Liu S.J."/>
        </authorList>
    </citation>
    <scope>NUCLEOTIDE SEQUENCE [LARGE SCALE GENOMIC DNA]</scope>
    <source>
        <strain evidence="10 11">SM-1</strain>
    </source>
</reference>
<evidence type="ECO:0000256" key="2">
    <source>
        <dbReference type="ARBA" id="ARBA00008537"/>
    </source>
</evidence>
<feature type="transmembrane region" description="Helical" evidence="8">
    <location>
        <begin position="239"/>
        <end position="260"/>
    </location>
</feature>
<feature type="transmembrane region" description="Helical" evidence="8">
    <location>
        <begin position="211"/>
        <end position="233"/>
    </location>
</feature>
<feature type="transmembrane region" description="Helical" evidence="8">
    <location>
        <begin position="150"/>
        <end position="170"/>
    </location>
</feature>
<dbReference type="PANTHER" id="PTHR42718:SF9">
    <property type="entry name" value="MAJOR FACILITATOR SUPERFAMILY MULTIDRUG TRANSPORTER MFSC"/>
    <property type="match status" value="1"/>
</dbReference>
<sequence length="519" mass="55635">MSAAEAGVLPDDRDQNAPVPHRLAITVAVMTAIIMNVLDITIVNVALPHMEGSLRANSNQITWALTTYMLAMVIVTPLTGLLVERFGQRRLILASVAGFLVCSALSGQSHSLPEIVLWRFFQGVFGASLVPVGQAILVESYPRSQRGIAMATLGMGTMLGPILGPVLGGYITEDLSWRWCFYVNLPIGAIALILLFFYAPDFGHSEHPRPLDWQGLLWLTLGLGSLQLILSLGDQDDWFSSRFIVATAVVAALGSLLFVVHSLSVRSPVVDLRLLADRSLTMGSIGIGLFGLALYGTMVVLPIYLQNYMGYEPQTAGLVMAPQGIGSWISMWAAGRLLNRGASPRLMIIAGVFLGSLGTWLSLHYNLDISPAWIVWPGVIHGLGLGLISIPLFTLAFTTLSKANTPAGSGIFNLMRNLGGSVGIAIVSTILTEQAQVAWNQMGGHISAFAPAVRHYLDAVGLVQGPLAWHLLGMELERHAAMRGILDAFAFLLVSFLAVLLIALFMPSTDPGPGKSPPL</sequence>
<dbReference type="InterPro" id="IPR011701">
    <property type="entry name" value="MFS"/>
</dbReference>
<dbReference type="RefSeq" id="WP_014003308.1">
    <property type="nucleotide sequence ID" value="NC_015850.1"/>
</dbReference>
<keyword evidence="3" id="KW-0813">Transport</keyword>
<feature type="transmembrane region" description="Helical" evidence="8">
    <location>
        <begin position="176"/>
        <end position="199"/>
    </location>
</feature>
<dbReference type="PROSITE" id="PS50850">
    <property type="entry name" value="MFS"/>
    <property type="match status" value="1"/>
</dbReference>
<evidence type="ECO:0000256" key="7">
    <source>
        <dbReference type="ARBA" id="ARBA00023136"/>
    </source>
</evidence>
<dbReference type="NCBIfam" id="TIGR00711">
    <property type="entry name" value="efflux_EmrB"/>
    <property type="match status" value="1"/>
</dbReference>
<dbReference type="GeneID" id="92932111"/>
<evidence type="ECO:0000256" key="6">
    <source>
        <dbReference type="ARBA" id="ARBA00022989"/>
    </source>
</evidence>
<accession>F9ZR74</accession>
<dbReference type="Proteomes" id="UP000006135">
    <property type="component" value="Chromosome"/>
</dbReference>
<evidence type="ECO:0000313" key="10">
    <source>
        <dbReference type="EMBL" id="AEK58843.1"/>
    </source>
</evidence>
<feature type="transmembrane region" description="Helical" evidence="8">
    <location>
        <begin position="484"/>
        <end position="506"/>
    </location>
</feature>
<feature type="transmembrane region" description="Helical" evidence="8">
    <location>
        <begin position="63"/>
        <end position="83"/>
    </location>
</feature>
<feature type="transmembrane region" description="Helical" evidence="8">
    <location>
        <begin position="373"/>
        <end position="397"/>
    </location>
</feature>
<proteinExistence type="inferred from homology"/>